<keyword evidence="2" id="KW-1185">Reference proteome</keyword>
<dbReference type="OrthoDB" id="4726871at2"/>
<gene>
    <name evidence="1" type="ORF">BST17_25485</name>
</gene>
<evidence type="ECO:0000313" key="2">
    <source>
        <dbReference type="Proteomes" id="UP000192366"/>
    </source>
</evidence>
<reference evidence="1 2" key="1">
    <citation type="submission" date="2017-02" db="EMBL/GenBank/DDBJ databases">
        <title>The new phylogeny of genus Mycobacterium.</title>
        <authorList>
            <person name="Tortoli E."/>
            <person name="Trovato A."/>
            <person name="Cirillo D.M."/>
        </authorList>
    </citation>
    <scope>NUCLEOTIDE SEQUENCE [LARGE SCALE GENOMIC DNA]</scope>
    <source>
        <strain evidence="1 2">DSM 45578</strain>
    </source>
</reference>
<name>A0A1W9YQ71_MYCBA</name>
<sequence length="173" mass="17987">MGVRSSATALLSYDLIVVAADVADVVRGAGGWLYDRVRAGWKVDVVIPGGSDARPLDILGVRAVEAGRAARELPTDPAALAVSARAFGIDADLRTHVTRALRQGVAEVTMWGEGNAAGAGAAPVQFRLSPAARAFKAHALAAAGLPGRVETTEQFRSCALWYPTDGPDLVAVR</sequence>
<protein>
    <submittedName>
        <fullName evidence="1">Uncharacterized protein</fullName>
    </submittedName>
</protein>
<comment type="caution">
    <text evidence="1">The sequence shown here is derived from an EMBL/GenBank/DDBJ whole genome shotgun (WGS) entry which is preliminary data.</text>
</comment>
<dbReference type="Proteomes" id="UP000192366">
    <property type="component" value="Unassembled WGS sequence"/>
</dbReference>
<dbReference type="AlphaFoldDB" id="A0A1W9YQ71"/>
<organism evidence="1 2">
    <name type="scientific">Mycolicibacterium bacteremicum</name>
    <name type="common">Mycobacterium bacteremicum</name>
    <dbReference type="NCBI Taxonomy" id="564198"/>
    <lineage>
        <taxon>Bacteria</taxon>
        <taxon>Bacillati</taxon>
        <taxon>Actinomycetota</taxon>
        <taxon>Actinomycetes</taxon>
        <taxon>Mycobacteriales</taxon>
        <taxon>Mycobacteriaceae</taxon>
        <taxon>Mycolicibacterium</taxon>
    </lineage>
</organism>
<evidence type="ECO:0000313" key="1">
    <source>
        <dbReference type="EMBL" id="ORA02072.1"/>
    </source>
</evidence>
<accession>A0A1W9YQ71</accession>
<dbReference type="EMBL" id="MVHJ01000035">
    <property type="protein sequence ID" value="ORA02072.1"/>
    <property type="molecule type" value="Genomic_DNA"/>
</dbReference>
<dbReference type="STRING" id="564198.BST17_25485"/>
<proteinExistence type="predicted"/>